<dbReference type="Proteomes" id="UP001252688">
    <property type="component" value="Unassembled WGS sequence"/>
</dbReference>
<keyword evidence="1" id="KW-0732">Signal</keyword>
<proteinExistence type="predicted"/>
<evidence type="ECO:0008006" key="4">
    <source>
        <dbReference type="Google" id="ProtNLM"/>
    </source>
</evidence>
<name>A0ABU2IPL9_9LIST</name>
<evidence type="ECO:0000313" key="3">
    <source>
        <dbReference type="Proteomes" id="UP001252688"/>
    </source>
</evidence>
<protein>
    <recommendedName>
        <fullName evidence="4">Lipoprotein</fullName>
    </recommendedName>
</protein>
<feature type="signal peptide" evidence="1">
    <location>
        <begin position="1"/>
        <end position="21"/>
    </location>
</feature>
<dbReference type="EMBL" id="JASBAM010000003">
    <property type="protein sequence ID" value="MDT0114621.1"/>
    <property type="molecule type" value="Genomic_DNA"/>
</dbReference>
<dbReference type="PROSITE" id="PS51257">
    <property type="entry name" value="PROKAR_LIPOPROTEIN"/>
    <property type="match status" value="1"/>
</dbReference>
<organism evidence="2 3">
    <name type="scientific">Listeria cossartiae subsp. cayugensis</name>
    <dbReference type="NCBI Taxonomy" id="2713505"/>
    <lineage>
        <taxon>Bacteria</taxon>
        <taxon>Bacillati</taxon>
        <taxon>Bacillota</taxon>
        <taxon>Bacilli</taxon>
        <taxon>Bacillales</taxon>
        <taxon>Listeriaceae</taxon>
        <taxon>Listeria</taxon>
        <taxon>Listeria cossartiae</taxon>
    </lineage>
</organism>
<accession>A0ABU2IPL9</accession>
<reference evidence="2 3" key="1">
    <citation type="submission" date="2023-05" db="EMBL/GenBank/DDBJ databases">
        <title>A Combination of Whole Genome Sequencing and Metagenomics Reveals Diversity of Listeria spp. in Soil Collected from the Nantahala National Forest.</title>
        <authorList>
            <person name="Wang J."/>
            <person name="Schamp C.N."/>
            <person name="Hudson L.K."/>
            <person name="Chaggar H.K."/>
            <person name="Bryan D.W."/>
            <person name="Radosevich M."/>
            <person name="Denes T.G."/>
        </authorList>
    </citation>
    <scope>NUCLEOTIDE SEQUENCE [LARGE SCALE GENOMIC DNA]</scope>
    <source>
        <strain evidence="2 3">UTK S2-0002</strain>
    </source>
</reference>
<gene>
    <name evidence="2" type="ORF">QJV37_10840</name>
</gene>
<sequence length="376" mass="43426">MKKLMFLIISTLILLSGCAAKEEDATFDLEKVTDDFSYGEVYKVDKKESEQATLQMSNNQLLFGVHDKDKETRDFSFYWVDLNAKIQKTKNITISEDIGKKTDDFYIGIDRNENLQIRNETDFDVVGILTFSGVYLDLFKNSLLDKYRSTIELSDGKHLTSTRDKNNTLNSKELVTWGKEGEIQSKKAMADALQDPKAGCDSMGFFNGYVYVFSKETQSIYQLTESGEFLHKYDLGAEIQTEKLESAENGTFYYQPELNQYIFYLYEGDGKEIYFNVEDGRVSLWDFTNPAYKDKFITIGNTRINLGGSDQREKQIDSKKAFDLSAIYMSAEGDYYFLADRNIAQEKPREESMYTSYLVKVEKEKQEAFFKEYGLE</sequence>
<dbReference type="RefSeq" id="WP_311178832.1">
    <property type="nucleotide sequence ID" value="NZ_JASAYY010000003.1"/>
</dbReference>
<keyword evidence="3" id="KW-1185">Reference proteome</keyword>
<feature type="chain" id="PRO_5045763796" description="Lipoprotein" evidence="1">
    <location>
        <begin position="22"/>
        <end position="376"/>
    </location>
</feature>
<evidence type="ECO:0000256" key="1">
    <source>
        <dbReference type="SAM" id="SignalP"/>
    </source>
</evidence>
<evidence type="ECO:0000313" key="2">
    <source>
        <dbReference type="EMBL" id="MDT0114621.1"/>
    </source>
</evidence>
<comment type="caution">
    <text evidence="2">The sequence shown here is derived from an EMBL/GenBank/DDBJ whole genome shotgun (WGS) entry which is preliminary data.</text>
</comment>